<keyword evidence="2" id="KW-0963">Cytoplasm</keyword>
<evidence type="ECO:0000313" key="9">
    <source>
        <dbReference type="EMBL" id="KUG21602.1"/>
    </source>
</evidence>
<gene>
    <name evidence="9" type="ORF">ASZ90_008639</name>
</gene>
<dbReference type="InterPro" id="IPR036188">
    <property type="entry name" value="FAD/NAD-bd_sf"/>
</dbReference>
<comment type="cofactor">
    <cofactor evidence="1">
        <name>FAD</name>
        <dbReference type="ChEBI" id="CHEBI:57692"/>
    </cofactor>
</comment>
<feature type="domain" description="MnmG N-terminal" evidence="8">
    <location>
        <begin position="5"/>
        <end position="368"/>
    </location>
</feature>
<evidence type="ECO:0000256" key="3">
    <source>
        <dbReference type="ARBA" id="ARBA00022603"/>
    </source>
</evidence>
<dbReference type="HAMAP" id="MF_01037">
    <property type="entry name" value="TrmFO"/>
    <property type="match status" value="1"/>
</dbReference>
<proteinExistence type="inferred from homology"/>
<dbReference type="PANTHER" id="PTHR11806">
    <property type="entry name" value="GLUCOSE INHIBITED DIVISION PROTEIN A"/>
    <property type="match status" value="1"/>
</dbReference>
<organism evidence="9">
    <name type="scientific">hydrocarbon metagenome</name>
    <dbReference type="NCBI Taxonomy" id="938273"/>
    <lineage>
        <taxon>unclassified sequences</taxon>
        <taxon>metagenomes</taxon>
        <taxon>ecological metagenomes</taxon>
    </lineage>
</organism>
<dbReference type="PROSITE" id="PS51257">
    <property type="entry name" value="PROKAR_LIPOPROTEIN"/>
    <property type="match status" value="1"/>
</dbReference>
<keyword evidence="4" id="KW-0285">Flavoprotein</keyword>
<evidence type="ECO:0000256" key="6">
    <source>
        <dbReference type="ARBA" id="ARBA00022827"/>
    </source>
</evidence>
<evidence type="ECO:0000256" key="7">
    <source>
        <dbReference type="ARBA" id="ARBA00022857"/>
    </source>
</evidence>
<dbReference type="EMBL" id="LNQE01001041">
    <property type="protein sequence ID" value="KUG21602.1"/>
    <property type="molecule type" value="Genomic_DNA"/>
</dbReference>
<dbReference type="GO" id="GO:0047151">
    <property type="term" value="F:tRNA (uracil(54)-C5)-methyltransferase activity, 5,10-methylenetetrahydrofolate-dependent"/>
    <property type="evidence" value="ECO:0007669"/>
    <property type="project" value="InterPro"/>
</dbReference>
<dbReference type="NCBIfam" id="TIGR00137">
    <property type="entry name" value="gid_trmFO"/>
    <property type="match status" value="1"/>
</dbReference>
<dbReference type="InterPro" id="IPR040131">
    <property type="entry name" value="MnmG_N"/>
</dbReference>
<keyword evidence="5" id="KW-0808">Transferase</keyword>
<dbReference type="GO" id="GO:0002098">
    <property type="term" value="P:tRNA wobble uridine modification"/>
    <property type="evidence" value="ECO:0007669"/>
    <property type="project" value="TreeGrafter"/>
</dbReference>
<evidence type="ECO:0000256" key="5">
    <source>
        <dbReference type="ARBA" id="ARBA00022679"/>
    </source>
</evidence>
<dbReference type="NCBIfam" id="NF003739">
    <property type="entry name" value="PRK05335.1"/>
    <property type="match status" value="1"/>
</dbReference>
<dbReference type="AlphaFoldDB" id="A0A0W8FLM4"/>
<dbReference type="Pfam" id="PF01134">
    <property type="entry name" value="GIDA"/>
    <property type="match status" value="1"/>
</dbReference>
<dbReference type="GO" id="GO:0030488">
    <property type="term" value="P:tRNA methylation"/>
    <property type="evidence" value="ECO:0007669"/>
    <property type="project" value="TreeGrafter"/>
</dbReference>
<dbReference type="SUPFAM" id="SSF51905">
    <property type="entry name" value="FAD/NAD(P)-binding domain"/>
    <property type="match status" value="1"/>
</dbReference>
<evidence type="ECO:0000256" key="1">
    <source>
        <dbReference type="ARBA" id="ARBA00001974"/>
    </source>
</evidence>
<dbReference type="Gene3D" id="3.50.50.60">
    <property type="entry name" value="FAD/NAD(P)-binding domain"/>
    <property type="match status" value="2"/>
</dbReference>
<keyword evidence="7" id="KW-0521">NADP</keyword>
<evidence type="ECO:0000256" key="4">
    <source>
        <dbReference type="ARBA" id="ARBA00022630"/>
    </source>
</evidence>
<keyword evidence="6" id="KW-0274">FAD</keyword>
<dbReference type="PANTHER" id="PTHR11806:SF2">
    <property type="entry name" value="METHYLENETETRAHYDROFOLATE--TRNA-(URACIL-5-)-METHYLTRANSFERASE TRMFO"/>
    <property type="match status" value="1"/>
</dbReference>
<dbReference type="InterPro" id="IPR002218">
    <property type="entry name" value="MnmG-rel"/>
</dbReference>
<dbReference type="GO" id="GO:0005829">
    <property type="term" value="C:cytosol"/>
    <property type="evidence" value="ECO:0007669"/>
    <property type="project" value="TreeGrafter"/>
</dbReference>
<sequence>MNPAKVIIIGGGLAGCEAAWQLLQRGHVVHLYEMKPQKFSPAHKMENLAELVCSNSLKSNSLDNAHGLLKEELRRLHSLIIKAADDTAVAAGSALAVDRVLFSHKVEEELQLHKNFFLYRTEVKTIPQDSLTIIATGPLTSEAMAQEISRILDSSYLYFYDAISPIVEADSINMDKIFWASRYDKGTPDYLNCPLSEEEYKHFCHELLAGEKVFTKSFEDARHFEGCLPIEVLAGRGLDTLAFGPMKPIGLTDPRTGVMPYAVVQLRRENAAGTLFNMVGFQTKLTWPEQRRIFHLIPGLENAEFARYGSIHRNTFINSPSLLKSSLQLKNNENVFFAGQITGVEGYTESTAMGLLAGLNAAYIIEGKKLQPPPTQTAIGALLSYITSTESTDRFQPMNINFGLLDTLQGGKIKKRERNILYVSQALRFLNDWMANQYLS</sequence>
<dbReference type="GO" id="GO:0050660">
    <property type="term" value="F:flavin adenine dinucleotide binding"/>
    <property type="evidence" value="ECO:0007669"/>
    <property type="project" value="InterPro"/>
</dbReference>
<evidence type="ECO:0000256" key="2">
    <source>
        <dbReference type="ARBA" id="ARBA00022490"/>
    </source>
</evidence>
<protein>
    <submittedName>
        <fullName evidence="9">Trna:m(5)u-54 mtase gid</fullName>
    </submittedName>
</protein>
<dbReference type="InterPro" id="IPR004417">
    <property type="entry name" value="TrmFO"/>
</dbReference>
<reference evidence="9" key="1">
    <citation type="journal article" date="2015" name="Proc. Natl. Acad. Sci. U.S.A.">
        <title>Networks of energetic and metabolic interactions define dynamics in microbial communities.</title>
        <authorList>
            <person name="Embree M."/>
            <person name="Liu J.K."/>
            <person name="Al-Bassam M.M."/>
            <person name="Zengler K."/>
        </authorList>
    </citation>
    <scope>NUCLEOTIDE SEQUENCE</scope>
</reference>
<evidence type="ECO:0000259" key="8">
    <source>
        <dbReference type="Pfam" id="PF01134"/>
    </source>
</evidence>
<comment type="caution">
    <text evidence="9">The sequence shown here is derived from an EMBL/GenBank/DDBJ whole genome shotgun (WGS) entry which is preliminary data.</text>
</comment>
<keyword evidence="3" id="KW-0489">Methyltransferase</keyword>
<accession>A0A0W8FLM4</accession>
<name>A0A0W8FLM4_9ZZZZ</name>